<feature type="region of interest" description="Disordered" evidence="1">
    <location>
        <begin position="306"/>
        <end position="359"/>
    </location>
</feature>
<organism evidence="3 4">
    <name type="scientific">Paraburkholderia bannensis</name>
    <dbReference type="NCBI Taxonomy" id="765414"/>
    <lineage>
        <taxon>Bacteria</taxon>
        <taxon>Pseudomonadati</taxon>
        <taxon>Pseudomonadota</taxon>
        <taxon>Betaproteobacteria</taxon>
        <taxon>Burkholderiales</taxon>
        <taxon>Burkholderiaceae</taxon>
        <taxon>Paraburkholderia</taxon>
    </lineage>
</organism>
<keyword evidence="2" id="KW-0812">Transmembrane</keyword>
<keyword evidence="2" id="KW-0472">Membrane</keyword>
<dbReference type="AlphaFoldDB" id="A0A7W9U4A5"/>
<evidence type="ECO:0000256" key="1">
    <source>
        <dbReference type="SAM" id="MobiDB-lite"/>
    </source>
</evidence>
<feature type="region of interest" description="Disordered" evidence="1">
    <location>
        <begin position="1"/>
        <end position="69"/>
    </location>
</feature>
<reference evidence="3 4" key="1">
    <citation type="submission" date="2020-08" db="EMBL/GenBank/DDBJ databases">
        <title>Above-ground endophytic microbial communities from plants in different locations in the United States.</title>
        <authorList>
            <person name="Frank C."/>
        </authorList>
    </citation>
    <scope>NUCLEOTIDE SEQUENCE [LARGE SCALE GENOMIC DNA]</scope>
    <source>
        <strain evidence="3 4">WP4_2_2</strain>
    </source>
</reference>
<accession>A0A7W9U4A5</accession>
<keyword evidence="2" id="KW-1133">Transmembrane helix</keyword>
<feature type="compositionally biased region" description="Polar residues" evidence="1">
    <location>
        <begin position="350"/>
        <end position="359"/>
    </location>
</feature>
<proteinExistence type="predicted"/>
<feature type="transmembrane region" description="Helical" evidence="2">
    <location>
        <begin position="230"/>
        <end position="256"/>
    </location>
</feature>
<feature type="compositionally biased region" description="Basic and acidic residues" evidence="1">
    <location>
        <begin position="329"/>
        <end position="340"/>
    </location>
</feature>
<sequence length="359" mass="36368">MADHADYADNAENESSEAGRSARGTTSRRRAASPDATIGAPLDAQPAEPTLDLFGHAGDGPVPEFVGATQGVSPKVSRAMASLAARRAARQKTAPLAQEAALDPVLDPAEPFFHADPLQPDASAQPAHPAAVADEADQALAPASAESAPAAEAVETPKPAEIALEAAAKPANGFSYAPTSASGSPAHLNSVVHASDFEAAVHGPVHEHADKTSRADLAGALAVQARRTRWMLTAAVAALVVTTLVAVVETAMLANFSADSQAQQQRIELLLQNQQAALDKLTARLDAPPPVETGAAAAASVAAPAAAAPARAQSASAPTRHAARAARAKAAEKAEKDKSASHAAAKAHAQSGTHQTTKN</sequence>
<evidence type="ECO:0000313" key="3">
    <source>
        <dbReference type="EMBL" id="MBB6105996.1"/>
    </source>
</evidence>
<evidence type="ECO:0000313" key="4">
    <source>
        <dbReference type="Proteomes" id="UP000571554"/>
    </source>
</evidence>
<dbReference type="RefSeq" id="WP_183730349.1">
    <property type="nucleotide sequence ID" value="NZ_JACHBW010000021.1"/>
</dbReference>
<name>A0A7W9U4A5_9BURK</name>
<feature type="compositionally biased region" description="Low complexity" evidence="1">
    <location>
        <begin position="306"/>
        <end position="320"/>
    </location>
</feature>
<gene>
    <name evidence="3" type="ORF">F4827_005866</name>
</gene>
<keyword evidence="4" id="KW-1185">Reference proteome</keyword>
<evidence type="ECO:0000256" key="2">
    <source>
        <dbReference type="SAM" id="Phobius"/>
    </source>
</evidence>
<protein>
    <submittedName>
        <fullName evidence="3">Type II secretory pathway pseudopilin PulG</fullName>
    </submittedName>
</protein>
<feature type="compositionally biased region" description="Low complexity" evidence="1">
    <location>
        <begin position="119"/>
        <end position="157"/>
    </location>
</feature>
<feature type="region of interest" description="Disordered" evidence="1">
    <location>
        <begin position="108"/>
        <end position="157"/>
    </location>
</feature>
<dbReference type="EMBL" id="JACHBW010000021">
    <property type="protein sequence ID" value="MBB6105996.1"/>
    <property type="molecule type" value="Genomic_DNA"/>
</dbReference>
<dbReference type="Proteomes" id="UP000571554">
    <property type="component" value="Unassembled WGS sequence"/>
</dbReference>
<comment type="caution">
    <text evidence="3">The sequence shown here is derived from an EMBL/GenBank/DDBJ whole genome shotgun (WGS) entry which is preliminary data.</text>
</comment>